<evidence type="ECO:0000256" key="3">
    <source>
        <dbReference type="ARBA" id="ARBA00023125"/>
    </source>
</evidence>
<dbReference type="PROSITE" id="PS50931">
    <property type="entry name" value="HTH_LYSR"/>
    <property type="match status" value="1"/>
</dbReference>
<name>A0ABU5ZKV8_9BACL</name>
<dbReference type="SUPFAM" id="SSF46785">
    <property type="entry name" value="Winged helix' DNA-binding domain"/>
    <property type="match status" value="1"/>
</dbReference>
<dbReference type="InterPro" id="IPR000847">
    <property type="entry name" value="LysR_HTH_N"/>
</dbReference>
<keyword evidence="3" id="KW-0238">DNA-binding</keyword>
<keyword evidence="2" id="KW-0805">Transcription regulation</keyword>
<gene>
    <name evidence="6" type="ORF">VF724_15845</name>
</gene>
<comment type="similarity">
    <text evidence="1">Belongs to the LysR transcriptional regulatory family.</text>
</comment>
<evidence type="ECO:0000259" key="5">
    <source>
        <dbReference type="PROSITE" id="PS50931"/>
    </source>
</evidence>
<organism evidence="6 7">
    <name type="scientific">Ferviditalea candida</name>
    <dbReference type="NCBI Taxonomy" id="3108399"/>
    <lineage>
        <taxon>Bacteria</taxon>
        <taxon>Bacillati</taxon>
        <taxon>Bacillota</taxon>
        <taxon>Bacilli</taxon>
        <taxon>Bacillales</taxon>
        <taxon>Paenibacillaceae</taxon>
        <taxon>Ferviditalea</taxon>
    </lineage>
</organism>
<proteinExistence type="inferred from homology"/>
<dbReference type="RefSeq" id="WP_371755258.1">
    <property type="nucleotide sequence ID" value="NZ_JAYJLD010000028.1"/>
</dbReference>
<comment type="caution">
    <text evidence="6">The sequence shown here is derived from an EMBL/GenBank/DDBJ whole genome shotgun (WGS) entry which is preliminary data.</text>
</comment>
<feature type="domain" description="HTH lysR-type" evidence="5">
    <location>
        <begin position="1"/>
        <end position="55"/>
    </location>
</feature>
<evidence type="ECO:0000313" key="6">
    <source>
        <dbReference type="EMBL" id="MEB3103130.1"/>
    </source>
</evidence>
<dbReference type="Pfam" id="PF00126">
    <property type="entry name" value="HTH_1"/>
    <property type="match status" value="1"/>
</dbReference>
<accession>A0ABU5ZKV8</accession>
<dbReference type="Proteomes" id="UP001310386">
    <property type="component" value="Unassembled WGS sequence"/>
</dbReference>
<dbReference type="InterPro" id="IPR036390">
    <property type="entry name" value="WH_DNA-bd_sf"/>
</dbReference>
<reference evidence="6" key="1">
    <citation type="submission" date="2023-12" db="EMBL/GenBank/DDBJ databases">
        <title>Fervidustalea candida gen. nov., sp. nov., a novel member of the family Paenibacillaceae isolated from a geothermal area.</title>
        <authorList>
            <person name="Li W.-J."/>
            <person name="Jiao J.-Y."/>
            <person name="Chen Y."/>
        </authorList>
    </citation>
    <scope>NUCLEOTIDE SEQUENCE</scope>
    <source>
        <strain evidence="6">SYSU GA230002</strain>
    </source>
</reference>
<dbReference type="EMBL" id="JAYJLD010000028">
    <property type="protein sequence ID" value="MEB3103130.1"/>
    <property type="molecule type" value="Genomic_DNA"/>
</dbReference>
<evidence type="ECO:0000256" key="4">
    <source>
        <dbReference type="ARBA" id="ARBA00023163"/>
    </source>
</evidence>
<evidence type="ECO:0000256" key="2">
    <source>
        <dbReference type="ARBA" id="ARBA00023015"/>
    </source>
</evidence>
<protein>
    <submittedName>
        <fullName evidence="6">LysR family transcriptional regulator</fullName>
    </submittedName>
</protein>
<keyword evidence="7" id="KW-1185">Reference proteome</keyword>
<dbReference type="PANTHER" id="PTHR30126:SF40">
    <property type="entry name" value="HTH-TYPE TRANSCRIPTIONAL REGULATOR GLTR"/>
    <property type="match status" value="1"/>
</dbReference>
<sequence>MEIHQLKYVLAVEKYMNFSLAADEIYISQPTLSQQIEKLKDELGVDLFFRTTRSL</sequence>
<evidence type="ECO:0000313" key="7">
    <source>
        <dbReference type="Proteomes" id="UP001310386"/>
    </source>
</evidence>
<dbReference type="Gene3D" id="1.10.10.10">
    <property type="entry name" value="Winged helix-like DNA-binding domain superfamily/Winged helix DNA-binding domain"/>
    <property type="match status" value="1"/>
</dbReference>
<dbReference type="InterPro" id="IPR036388">
    <property type="entry name" value="WH-like_DNA-bd_sf"/>
</dbReference>
<keyword evidence="4" id="KW-0804">Transcription</keyword>
<dbReference type="PRINTS" id="PR00039">
    <property type="entry name" value="HTHLYSR"/>
</dbReference>
<evidence type="ECO:0000256" key="1">
    <source>
        <dbReference type="ARBA" id="ARBA00009437"/>
    </source>
</evidence>
<dbReference type="PANTHER" id="PTHR30126">
    <property type="entry name" value="HTH-TYPE TRANSCRIPTIONAL REGULATOR"/>
    <property type="match status" value="1"/>
</dbReference>